<gene>
    <name evidence="2" type="ORF">ACFSUF_16435</name>
</gene>
<dbReference type="GO" id="GO:0016787">
    <property type="term" value="F:hydrolase activity"/>
    <property type="evidence" value="ECO:0007669"/>
    <property type="project" value="UniProtKB-KW"/>
</dbReference>
<dbReference type="InterPro" id="IPR000073">
    <property type="entry name" value="AB_hydrolase_1"/>
</dbReference>
<dbReference type="PANTHER" id="PTHR37017:SF11">
    <property type="entry name" value="ESTERASE_LIPASE_THIOESTERASE DOMAIN-CONTAINING PROTEIN"/>
    <property type="match status" value="1"/>
</dbReference>
<dbReference type="PANTHER" id="PTHR37017">
    <property type="entry name" value="AB HYDROLASE-1 DOMAIN-CONTAINING PROTEIN-RELATED"/>
    <property type="match status" value="1"/>
</dbReference>
<proteinExistence type="predicted"/>
<organism evidence="2 3">
    <name type="scientific">Paenibacillus gansuensis</name>
    <dbReference type="NCBI Taxonomy" id="306542"/>
    <lineage>
        <taxon>Bacteria</taxon>
        <taxon>Bacillati</taxon>
        <taxon>Bacillota</taxon>
        <taxon>Bacilli</taxon>
        <taxon>Bacillales</taxon>
        <taxon>Paenibacillaceae</taxon>
        <taxon>Paenibacillus</taxon>
    </lineage>
</organism>
<dbReference type="InterPro" id="IPR052897">
    <property type="entry name" value="Sec-Metab_Biosynth_Hydrolase"/>
</dbReference>
<keyword evidence="2" id="KW-0378">Hydrolase</keyword>
<dbReference type="EMBL" id="JBHUME010000009">
    <property type="protein sequence ID" value="MFD2614003.1"/>
    <property type="molecule type" value="Genomic_DNA"/>
</dbReference>
<comment type="caution">
    <text evidence="2">The sequence shown here is derived from an EMBL/GenBank/DDBJ whole genome shotgun (WGS) entry which is preliminary data.</text>
</comment>
<evidence type="ECO:0000313" key="2">
    <source>
        <dbReference type="EMBL" id="MFD2614003.1"/>
    </source>
</evidence>
<feature type="domain" description="AB hydrolase-1" evidence="1">
    <location>
        <begin position="12"/>
        <end position="229"/>
    </location>
</feature>
<dbReference type="InterPro" id="IPR029058">
    <property type="entry name" value="AB_hydrolase_fold"/>
</dbReference>
<evidence type="ECO:0000259" key="1">
    <source>
        <dbReference type="Pfam" id="PF12697"/>
    </source>
</evidence>
<reference evidence="3" key="1">
    <citation type="journal article" date="2019" name="Int. J. Syst. Evol. Microbiol.">
        <title>The Global Catalogue of Microorganisms (GCM) 10K type strain sequencing project: providing services to taxonomists for standard genome sequencing and annotation.</title>
        <authorList>
            <consortium name="The Broad Institute Genomics Platform"/>
            <consortium name="The Broad Institute Genome Sequencing Center for Infectious Disease"/>
            <person name="Wu L."/>
            <person name="Ma J."/>
        </authorList>
    </citation>
    <scope>NUCLEOTIDE SEQUENCE [LARGE SCALE GENOMIC DNA]</scope>
    <source>
        <strain evidence="3">KCTC 3950</strain>
    </source>
</reference>
<dbReference type="Gene3D" id="3.40.50.1820">
    <property type="entry name" value="alpha/beta hydrolase"/>
    <property type="match status" value="1"/>
</dbReference>
<dbReference type="RefSeq" id="WP_377604388.1">
    <property type="nucleotide sequence ID" value="NZ_JBHUME010000009.1"/>
</dbReference>
<name>A0ABW5PFL4_9BACL</name>
<dbReference type="Pfam" id="PF12697">
    <property type="entry name" value="Abhydrolase_6"/>
    <property type="match status" value="1"/>
</dbReference>
<protein>
    <submittedName>
        <fullName evidence="2">Alpha/beta fold hydrolase</fullName>
    </submittedName>
</protein>
<accession>A0ABW5PFL4</accession>
<evidence type="ECO:0000313" key="3">
    <source>
        <dbReference type="Proteomes" id="UP001597541"/>
    </source>
</evidence>
<sequence>MNDIKQDEIGFIFIHGAGLRSSIWQPVVEKFKYPYLLIEFPFHDADIPKRSKLSLEHYIHCVKSQFNKWDIKRVVIVAHSIGGIFAQILAKDFPDRVCGIAAVGAVIPRIGGSFVSSLPFPNRYLMPIILRMAGTRPPESAIRRGLCNDLTKEQADDVIRGFIPEAIGIFTDKLRVEGLPDVPKLYVKLENDHELSTSIQDKMINNFQPHRVETLNTGHLPMISNPDGLRSIIEGFIL</sequence>
<dbReference type="SUPFAM" id="SSF53474">
    <property type="entry name" value="alpha/beta-Hydrolases"/>
    <property type="match status" value="1"/>
</dbReference>
<dbReference type="Proteomes" id="UP001597541">
    <property type="component" value="Unassembled WGS sequence"/>
</dbReference>
<keyword evidence="3" id="KW-1185">Reference proteome</keyword>